<feature type="region of interest" description="Disordered" evidence="4">
    <location>
        <begin position="51"/>
        <end position="75"/>
    </location>
</feature>
<feature type="compositionally biased region" description="Pro residues" evidence="4">
    <location>
        <begin position="1"/>
        <end position="18"/>
    </location>
</feature>
<comment type="caution">
    <text evidence="6">The sequence shown here is derived from an EMBL/GenBank/DDBJ whole genome shotgun (WGS) entry which is preliminary data.</text>
</comment>
<feature type="region of interest" description="Disordered" evidence="4">
    <location>
        <begin position="1"/>
        <end position="30"/>
    </location>
</feature>
<dbReference type="EMBL" id="JACHJV010000001">
    <property type="protein sequence ID" value="MBB4926320.1"/>
    <property type="molecule type" value="Genomic_DNA"/>
</dbReference>
<dbReference type="Pfam" id="PF09375">
    <property type="entry name" value="Peptidase_M75"/>
    <property type="match status" value="1"/>
</dbReference>
<evidence type="ECO:0000259" key="5">
    <source>
        <dbReference type="Pfam" id="PF09375"/>
    </source>
</evidence>
<evidence type="ECO:0000256" key="2">
    <source>
        <dbReference type="ARBA" id="ARBA00005989"/>
    </source>
</evidence>
<sequence>MPERTPSPPAERPSPSPGHSPSLSPRPGPRRLRAALLGLLMLGTATLLGSAPPGGHAHPPGGKLQVDTTSCGTPPTRLPAGRLSFSVTNNSKVFVTVYLISPDGSLAYAEIPWLGPAKTLPLDTTLTGGQYAVRCVFSSGPVATSRPLQLDGTATDAVAGYRPMSDKELTGPVNAYRAYVSAALPKLLAAAQTLDADVARGDLNAARTDWLPAHLDYERLGAAYNSFGDYDDALNGMANGLPQGVDTPSWTGFFALEYGLWHGWSTDRVRALSQQLVTDAGNLIDDFPSEDTDPGNLPLRAHEILENALQFQLGGIADYGSGTTLATLEANIQGTEEVLGTIAPVVRELDGGLVDRLNSQLAAYESEVASYRATDGSWTAPAKLSTAQRQKLDADLGALLEQLAILPNLLTPRNHA</sequence>
<dbReference type="PANTHER" id="PTHR39192:SF1">
    <property type="entry name" value="IRON UPTAKE SYSTEM COMPONENT EFEO"/>
    <property type="match status" value="1"/>
</dbReference>
<feature type="compositionally biased region" description="Low complexity" evidence="4">
    <location>
        <begin position="51"/>
        <end position="62"/>
    </location>
</feature>
<dbReference type="InterPro" id="IPR050894">
    <property type="entry name" value="EfeM/EfeO_iron_uptake"/>
</dbReference>
<keyword evidence="7" id="KW-1185">Reference proteome</keyword>
<dbReference type="CDD" id="cd14656">
    <property type="entry name" value="Imelysin-like_EfeO"/>
    <property type="match status" value="1"/>
</dbReference>
<dbReference type="GO" id="GO:0030313">
    <property type="term" value="C:cell envelope"/>
    <property type="evidence" value="ECO:0007669"/>
    <property type="project" value="UniProtKB-SubCell"/>
</dbReference>
<feature type="domain" description="Imelysin-like" evidence="5">
    <location>
        <begin position="174"/>
        <end position="405"/>
    </location>
</feature>
<comment type="subcellular location">
    <subcellularLocation>
        <location evidence="1">Cell envelope</location>
    </subcellularLocation>
</comment>
<evidence type="ECO:0000256" key="4">
    <source>
        <dbReference type="SAM" id="MobiDB-lite"/>
    </source>
</evidence>
<comment type="similarity">
    <text evidence="2">Belongs to the EfeM/EfeO family.</text>
</comment>
<dbReference type="Proteomes" id="UP000540506">
    <property type="component" value="Unassembled WGS sequence"/>
</dbReference>
<dbReference type="RefSeq" id="WP_184939407.1">
    <property type="nucleotide sequence ID" value="NZ_JACHJV010000001.1"/>
</dbReference>
<gene>
    <name evidence="6" type="ORF">FHR34_005313</name>
</gene>
<organism evidence="6 7">
    <name type="scientific">Kitasatospora kifunensis</name>
    <name type="common">Streptomyces kifunensis</name>
    <dbReference type="NCBI Taxonomy" id="58351"/>
    <lineage>
        <taxon>Bacteria</taxon>
        <taxon>Bacillati</taxon>
        <taxon>Actinomycetota</taxon>
        <taxon>Actinomycetes</taxon>
        <taxon>Kitasatosporales</taxon>
        <taxon>Streptomycetaceae</taxon>
        <taxon>Kitasatospora</taxon>
    </lineage>
</organism>
<dbReference type="AlphaFoldDB" id="A0A7W7R6G9"/>
<keyword evidence="3" id="KW-0732">Signal</keyword>
<dbReference type="InterPro" id="IPR018976">
    <property type="entry name" value="Imelysin-like"/>
</dbReference>
<evidence type="ECO:0000313" key="6">
    <source>
        <dbReference type="EMBL" id="MBB4926320.1"/>
    </source>
</evidence>
<dbReference type="Gene3D" id="1.20.1420.20">
    <property type="entry name" value="M75 peptidase, HXXE motif"/>
    <property type="match status" value="1"/>
</dbReference>
<reference evidence="6 7" key="1">
    <citation type="submission" date="2020-08" db="EMBL/GenBank/DDBJ databases">
        <title>Sequencing the genomes of 1000 actinobacteria strains.</title>
        <authorList>
            <person name="Klenk H.-P."/>
        </authorList>
    </citation>
    <scope>NUCLEOTIDE SEQUENCE [LARGE SCALE GENOMIC DNA]</scope>
    <source>
        <strain evidence="6 7">DSM 41654</strain>
    </source>
</reference>
<evidence type="ECO:0000313" key="7">
    <source>
        <dbReference type="Proteomes" id="UP000540506"/>
    </source>
</evidence>
<accession>A0A7W7R6G9</accession>
<evidence type="ECO:0000256" key="1">
    <source>
        <dbReference type="ARBA" id="ARBA00004196"/>
    </source>
</evidence>
<name>A0A7W7R6G9_KITKI</name>
<evidence type="ECO:0000256" key="3">
    <source>
        <dbReference type="ARBA" id="ARBA00022729"/>
    </source>
</evidence>
<proteinExistence type="inferred from homology"/>
<dbReference type="InterPro" id="IPR038352">
    <property type="entry name" value="Imelysin_sf"/>
</dbReference>
<protein>
    <submittedName>
        <fullName evidence="6">High-affinity iron transporter</fullName>
    </submittedName>
</protein>
<dbReference type="InterPro" id="IPR034981">
    <property type="entry name" value="Imelysin-like_EfeO/Algp7"/>
</dbReference>
<dbReference type="PANTHER" id="PTHR39192">
    <property type="entry name" value="IRON UPTAKE SYSTEM COMPONENT EFEO"/>
    <property type="match status" value="1"/>
</dbReference>